<dbReference type="PANTHER" id="PTHR14087:SF7">
    <property type="entry name" value="THYMOCYTE NUCLEAR PROTEIN 1"/>
    <property type="match status" value="1"/>
</dbReference>
<dbReference type="FunFam" id="3.10.590.10:FF:000003">
    <property type="entry name" value="Thymocyte nuclear protein 1"/>
    <property type="match status" value="1"/>
</dbReference>
<dbReference type="EMBL" id="PRLP01000106">
    <property type="protein sequence ID" value="PPC75284.1"/>
    <property type="molecule type" value="Genomic_DNA"/>
</dbReference>
<dbReference type="PANTHER" id="PTHR14087">
    <property type="entry name" value="THYMOCYTE NUCLEAR PROTEIN 1"/>
    <property type="match status" value="1"/>
</dbReference>
<dbReference type="OrthoDB" id="5293701at2"/>
<dbReference type="SUPFAM" id="SSF88697">
    <property type="entry name" value="PUA domain-like"/>
    <property type="match status" value="1"/>
</dbReference>
<dbReference type="InterPro" id="IPR047197">
    <property type="entry name" value="THYN1-like_EVE"/>
</dbReference>
<feature type="domain" description="EVE" evidence="2">
    <location>
        <begin position="3"/>
        <end position="149"/>
    </location>
</feature>
<dbReference type="Pfam" id="PF01878">
    <property type="entry name" value="EVE"/>
    <property type="match status" value="1"/>
</dbReference>
<gene>
    <name evidence="3" type="ORF">C4K68_21875</name>
</gene>
<evidence type="ECO:0000259" key="2">
    <source>
        <dbReference type="Pfam" id="PF01878"/>
    </source>
</evidence>
<evidence type="ECO:0000313" key="3">
    <source>
        <dbReference type="EMBL" id="PPC75284.1"/>
    </source>
</evidence>
<dbReference type="AlphaFoldDB" id="A0A2S5KKB6"/>
<dbReference type="CDD" id="cd21133">
    <property type="entry name" value="EVE"/>
    <property type="match status" value="1"/>
</dbReference>
<accession>A0A2S5KKB6</accession>
<organism evidence="3 4">
    <name type="scientific">Proteobacteria bacterium 228</name>
    <dbReference type="NCBI Taxonomy" id="2083153"/>
    <lineage>
        <taxon>Bacteria</taxon>
        <taxon>Pseudomonadati</taxon>
        <taxon>Pseudomonadota</taxon>
    </lineage>
</organism>
<name>A0A2S5KKB6_9PROT</name>
<dbReference type="InterPro" id="IPR052181">
    <property type="entry name" value="5hmC_binding"/>
</dbReference>
<evidence type="ECO:0000256" key="1">
    <source>
        <dbReference type="ARBA" id="ARBA00022553"/>
    </source>
</evidence>
<reference evidence="3 4" key="1">
    <citation type="submission" date="2018-02" db="EMBL/GenBank/DDBJ databases">
        <title>novel marine gammaproteobacteria from coastal saline agro ecosystem.</title>
        <authorList>
            <person name="Krishnan R."/>
            <person name="Ramesh Kumar N."/>
        </authorList>
    </citation>
    <scope>NUCLEOTIDE SEQUENCE [LARGE SCALE GENOMIC DNA]</scope>
    <source>
        <strain evidence="3 4">228</strain>
    </source>
</reference>
<dbReference type="Proteomes" id="UP000238196">
    <property type="component" value="Unassembled WGS sequence"/>
</dbReference>
<proteinExistence type="predicted"/>
<evidence type="ECO:0000313" key="4">
    <source>
        <dbReference type="Proteomes" id="UP000238196"/>
    </source>
</evidence>
<dbReference type="InterPro" id="IPR002740">
    <property type="entry name" value="EVE_domain"/>
</dbReference>
<sequence>MTFWLLKSEPDTFGIEHLERQPDQRSGWDGVRNYQARNFLRDQIKLGDLAFFYHSSCPQPGIVGIVEIVREGYPDSSAFDPTSKYFDAKSEPGKVRWYQVDVQLREKFTDVIPLQALKLDSQLTSMPLINRSRLSVQPVSEEHWQHILSHYSH</sequence>
<keyword evidence="1" id="KW-0597">Phosphoprotein</keyword>
<protein>
    <submittedName>
        <fullName evidence="3">EVE domain-containing protein</fullName>
    </submittedName>
</protein>
<dbReference type="InterPro" id="IPR015947">
    <property type="entry name" value="PUA-like_sf"/>
</dbReference>
<comment type="caution">
    <text evidence="3">The sequence shown here is derived from an EMBL/GenBank/DDBJ whole genome shotgun (WGS) entry which is preliminary data.</text>
</comment>
<dbReference type="Gene3D" id="3.10.590.10">
    <property type="entry name" value="ph1033 like domains"/>
    <property type="match status" value="1"/>
</dbReference>